<dbReference type="InterPro" id="IPR025980">
    <property type="entry name" value="ATP-Sase_PUA-like_dom"/>
</dbReference>
<evidence type="ECO:0000256" key="3">
    <source>
        <dbReference type="ARBA" id="ARBA00022695"/>
    </source>
</evidence>
<evidence type="ECO:0000256" key="2">
    <source>
        <dbReference type="ARBA" id="ARBA00022679"/>
    </source>
</evidence>
<keyword evidence="5 7" id="KW-0067">ATP-binding</keyword>
<dbReference type="RefSeq" id="WP_014025951.1">
    <property type="nucleotide sequence ID" value="NC_015931.1"/>
</dbReference>
<organism evidence="10 11">
    <name type="scientific">Pyrolobus fumarii (strain DSM 11204 / 1A)</name>
    <dbReference type="NCBI Taxonomy" id="694429"/>
    <lineage>
        <taxon>Archaea</taxon>
        <taxon>Thermoproteota</taxon>
        <taxon>Thermoprotei</taxon>
        <taxon>Desulfurococcales</taxon>
        <taxon>Pyrodictiaceae</taxon>
        <taxon>Pyrolobus</taxon>
    </lineage>
</organism>
<evidence type="ECO:0000256" key="6">
    <source>
        <dbReference type="ARBA" id="ARBA00037980"/>
    </source>
</evidence>
<dbReference type="GeneID" id="11140049"/>
<dbReference type="SUPFAM" id="SSF88697">
    <property type="entry name" value="PUA domain-like"/>
    <property type="match status" value="1"/>
</dbReference>
<protein>
    <recommendedName>
        <fullName evidence="7">Sulfate adenylyltransferase</fullName>
        <ecNumber evidence="7">2.7.7.4</ecNumber>
    </recommendedName>
    <alternativeName>
        <fullName evidence="7">ATP-sulfurylase</fullName>
    </alternativeName>
    <alternativeName>
        <fullName evidence="7">Sulfate adenylate transferase</fullName>
        <shortName evidence="7">SAT</shortName>
    </alternativeName>
</protein>
<dbReference type="UniPathway" id="UPA00140">
    <property type="reaction ID" value="UER00204"/>
</dbReference>
<dbReference type="EMBL" id="CP002838">
    <property type="protein sequence ID" value="AEM38274.1"/>
    <property type="molecule type" value="Genomic_DNA"/>
</dbReference>
<dbReference type="InterPro" id="IPR002650">
    <property type="entry name" value="Sulphate_adenylyltransferase"/>
</dbReference>
<keyword evidence="2 7" id="KW-0808">Transferase</keyword>
<evidence type="ECO:0000256" key="4">
    <source>
        <dbReference type="ARBA" id="ARBA00022741"/>
    </source>
</evidence>
<dbReference type="InterPro" id="IPR020792">
    <property type="entry name" value="SO4_adenylyltransferase_pro"/>
</dbReference>
<dbReference type="InterPro" id="IPR014729">
    <property type="entry name" value="Rossmann-like_a/b/a_fold"/>
</dbReference>
<gene>
    <name evidence="7" type="primary">sat</name>
    <name evidence="10" type="ordered locus">Pyrfu_0402</name>
</gene>
<sequence length="388" mass="44377">MVNKPHGGRLVDRVARGRSRERLLAEAPEMPRLELSASLAADAANIAHGVYSPLEGFMVREDYQSVLDNMRLANDLPWTIPIVLDASREELRGVKEGDEVALYYGGEPIAVMRVEEIYTWDRDEYALKVFKTRDPQHPGVARLARRKELFVGGPILLLKDPPEPFENVRLWPKETRVLFQELGWKTIAAFQTRNVPHLGHEYVQKAALTFVDGLFINPLVGWKKPGDYRDEVIVEAYKVLISHYYPKGSVVFSVLRMEMRYAGPREAIHHAIVRKNFGATHFIVGRDHAGVGNYYGPYEAWELFQEFPDLGITPLFFREAFYCKKCGGMVNEKICPHPDEYRVRISGTKLRKMILEGKTPPPEMMRPEVAQVILKHPNPFVTPEEANR</sequence>
<dbReference type="InterPro" id="IPR015947">
    <property type="entry name" value="PUA-like_sf"/>
</dbReference>
<dbReference type="Gene3D" id="3.10.400.10">
    <property type="entry name" value="Sulfate adenylyltransferase"/>
    <property type="match status" value="1"/>
</dbReference>
<dbReference type="SUPFAM" id="SSF52374">
    <property type="entry name" value="Nucleotidylyl transferase"/>
    <property type="match status" value="1"/>
</dbReference>
<feature type="domain" description="Sulphate adenylyltransferase catalytic" evidence="8">
    <location>
        <begin position="167"/>
        <end position="375"/>
    </location>
</feature>
<dbReference type="PANTHER" id="PTHR43509:SF1">
    <property type="entry name" value="SULFATE ADENYLYLTRANSFERASE"/>
    <property type="match status" value="1"/>
</dbReference>
<evidence type="ECO:0000313" key="11">
    <source>
        <dbReference type="Proteomes" id="UP000001037"/>
    </source>
</evidence>
<dbReference type="HAMAP" id="MF_00066">
    <property type="entry name" value="Sulf_adenylyltr"/>
    <property type="match status" value="1"/>
</dbReference>
<reference evidence="10 11" key="1">
    <citation type="journal article" date="2011" name="Stand. Genomic Sci.">
        <title>Complete genome sequence of the hyperthermophilic chemolithoautotroph Pyrolobus fumarii type strain (1A).</title>
        <authorList>
            <person name="Anderson I."/>
            <person name="Goker M."/>
            <person name="Nolan M."/>
            <person name="Lucas S."/>
            <person name="Hammon N."/>
            <person name="Deshpande S."/>
            <person name="Cheng J.F."/>
            <person name="Tapia R."/>
            <person name="Han C."/>
            <person name="Goodwin L."/>
            <person name="Pitluck S."/>
            <person name="Huntemann M."/>
            <person name="Liolios K."/>
            <person name="Ivanova N."/>
            <person name="Pagani I."/>
            <person name="Mavromatis K."/>
            <person name="Ovchinikova G."/>
            <person name="Pati A."/>
            <person name="Chen A."/>
            <person name="Palaniappan K."/>
            <person name="Land M."/>
            <person name="Hauser L."/>
            <person name="Brambilla E.M."/>
            <person name="Huber H."/>
            <person name="Yasawong M."/>
            <person name="Rohde M."/>
            <person name="Spring S."/>
            <person name="Abt B."/>
            <person name="Sikorski J."/>
            <person name="Wirth R."/>
            <person name="Detter J.C."/>
            <person name="Woyke T."/>
            <person name="Bristow J."/>
            <person name="Eisen J.A."/>
            <person name="Markowitz V."/>
            <person name="Hugenholtz P."/>
            <person name="Kyrpides N.C."/>
            <person name="Klenk H.P."/>
            <person name="Lapidus A."/>
        </authorList>
    </citation>
    <scope>NUCLEOTIDE SEQUENCE [LARGE SCALE GENOMIC DNA]</scope>
    <source>
        <strain evidence="11">DSM 11204 / 1A</strain>
    </source>
</reference>
<comment type="catalytic activity">
    <reaction evidence="7">
        <text>sulfate + ATP + H(+) = adenosine 5'-phosphosulfate + diphosphate</text>
        <dbReference type="Rhea" id="RHEA:18133"/>
        <dbReference type="ChEBI" id="CHEBI:15378"/>
        <dbReference type="ChEBI" id="CHEBI:16189"/>
        <dbReference type="ChEBI" id="CHEBI:30616"/>
        <dbReference type="ChEBI" id="CHEBI:33019"/>
        <dbReference type="ChEBI" id="CHEBI:58243"/>
        <dbReference type="EC" id="2.7.7.4"/>
    </reaction>
</comment>
<dbReference type="GO" id="GO:0004781">
    <property type="term" value="F:sulfate adenylyltransferase (ATP) activity"/>
    <property type="evidence" value="ECO:0007669"/>
    <property type="project" value="UniProtKB-UniRule"/>
</dbReference>
<dbReference type="OrthoDB" id="6358at2157"/>
<proteinExistence type="inferred from homology"/>
<dbReference type="STRING" id="694429.Pyrfu_0402"/>
<evidence type="ECO:0000313" key="10">
    <source>
        <dbReference type="EMBL" id="AEM38274.1"/>
    </source>
</evidence>
<dbReference type="CDD" id="cd00517">
    <property type="entry name" value="ATPS"/>
    <property type="match status" value="1"/>
</dbReference>
<keyword evidence="3 7" id="KW-0548">Nucleotidyltransferase</keyword>
<dbReference type="InParanoid" id="G0EG26"/>
<evidence type="ECO:0000259" key="8">
    <source>
        <dbReference type="Pfam" id="PF01747"/>
    </source>
</evidence>
<evidence type="ECO:0000256" key="5">
    <source>
        <dbReference type="ARBA" id="ARBA00022840"/>
    </source>
</evidence>
<dbReference type="Gene3D" id="3.40.50.620">
    <property type="entry name" value="HUPs"/>
    <property type="match status" value="1"/>
</dbReference>
<comment type="pathway">
    <text evidence="1 7">Sulfur metabolism; hydrogen sulfide biosynthesis; sulfite from sulfate: step 1/3.</text>
</comment>
<dbReference type="NCBIfam" id="TIGR00339">
    <property type="entry name" value="sopT"/>
    <property type="match status" value="1"/>
</dbReference>
<keyword evidence="4 7" id="KW-0547">Nucleotide-binding</keyword>
<dbReference type="GO" id="GO:0070814">
    <property type="term" value="P:hydrogen sulfide biosynthetic process"/>
    <property type="evidence" value="ECO:0007669"/>
    <property type="project" value="UniProtKB-UniRule"/>
</dbReference>
<dbReference type="EC" id="2.7.7.4" evidence="7"/>
<dbReference type="Pfam" id="PF01747">
    <property type="entry name" value="ATP-sulfurylase"/>
    <property type="match status" value="1"/>
</dbReference>
<dbReference type="GO" id="GO:0005524">
    <property type="term" value="F:ATP binding"/>
    <property type="evidence" value="ECO:0007669"/>
    <property type="project" value="UniProtKB-KW"/>
</dbReference>
<dbReference type="NCBIfam" id="NF003166">
    <property type="entry name" value="PRK04149.1"/>
    <property type="match status" value="1"/>
</dbReference>
<evidence type="ECO:0000256" key="1">
    <source>
        <dbReference type="ARBA" id="ARBA00005048"/>
    </source>
</evidence>
<dbReference type="AlphaFoldDB" id="G0EG26"/>
<dbReference type="InterPro" id="IPR024951">
    <property type="entry name" value="Sulfurylase_cat_dom"/>
</dbReference>
<dbReference type="PANTHER" id="PTHR43509">
    <property type="match status" value="1"/>
</dbReference>
<dbReference type="Proteomes" id="UP000001037">
    <property type="component" value="Chromosome"/>
</dbReference>
<evidence type="ECO:0000256" key="7">
    <source>
        <dbReference type="HAMAP-Rule" id="MF_00066"/>
    </source>
</evidence>
<evidence type="ECO:0000259" key="9">
    <source>
        <dbReference type="Pfam" id="PF14306"/>
    </source>
</evidence>
<dbReference type="FunCoup" id="G0EG26">
    <property type="interactions" value="90"/>
</dbReference>
<dbReference type="GO" id="GO:0000103">
    <property type="term" value="P:sulfate assimilation"/>
    <property type="evidence" value="ECO:0007669"/>
    <property type="project" value="UniProtKB-UniRule"/>
</dbReference>
<dbReference type="HOGENOM" id="CLU_022950_1_1_2"/>
<accession>G0EG26</accession>
<comment type="similarity">
    <text evidence="6 7">Belongs to the sulfate adenylyltransferase family.</text>
</comment>
<name>G0EG26_PYRF1</name>
<keyword evidence="11" id="KW-1185">Reference proteome</keyword>
<dbReference type="eggNOG" id="arCOG04191">
    <property type="taxonomic scope" value="Archaea"/>
</dbReference>
<feature type="domain" description="ATP-sulfurylase PUA-like" evidence="9">
    <location>
        <begin position="4"/>
        <end position="159"/>
    </location>
</feature>
<dbReference type="Pfam" id="PF14306">
    <property type="entry name" value="PUA_2"/>
    <property type="match status" value="1"/>
</dbReference>
<dbReference type="KEGG" id="pfm:Pyrfu_0402"/>